<evidence type="ECO:0000256" key="5">
    <source>
        <dbReference type="ARBA" id="ARBA00061566"/>
    </source>
</evidence>
<evidence type="ECO:0000256" key="7">
    <source>
        <dbReference type="ARBA" id="ARBA00068695"/>
    </source>
</evidence>
<dbReference type="InterPro" id="IPR000873">
    <property type="entry name" value="AMP-dep_synth/lig_dom"/>
</dbReference>
<dbReference type="InterPro" id="IPR028154">
    <property type="entry name" value="AMP-dep_Lig_C"/>
</dbReference>
<dbReference type="CDD" id="cd05913">
    <property type="entry name" value="PaaK"/>
    <property type="match status" value="1"/>
</dbReference>
<accession>A0A1G7KXE0</accession>
<proteinExistence type="inferred from homology"/>
<dbReference type="EMBL" id="FNBX01000005">
    <property type="protein sequence ID" value="SDF41771.1"/>
    <property type="molecule type" value="Genomic_DNA"/>
</dbReference>
<organism evidence="11 12">
    <name type="scientific">Desulfovibrio legallii</name>
    <dbReference type="NCBI Taxonomy" id="571438"/>
    <lineage>
        <taxon>Bacteria</taxon>
        <taxon>Pseudomonadati</taxon>
        <taxon>Thermodesulfobacteriota</taxon>
        <taxon>Desulfovibrionia</taxon>
        <taxon>Desulfovibrionales</taxon>
        <taxon>Desulfovibrionaceae</taxon>
        <taxon>Desulfovibrio</taxon>
    </lineage>
</organism>
<dbReference type="GO" id="GO:0000166">
    <property type="term" value="F:nucleotide binding"/>
    <property type="evidence" value="ECO:0007669"/>
    <property type="project" value="UniProtKB-KW"/>
</dbReference>
<dbReference type="PANTHER" id="PTHR43845:SF1">
    <property type="entry name" value="BLR5969 PROTEIN"/>
    <property type="match status" value="1"/>
</dbReference>
<dbReference type="STRING" id="571438.SAMN05192586_10534"/>
<evidence type="ECO:0000259" key="10">
    <source>
        <dbReference type="Pfam" id="PF14535"/>
    </source>
</evidence>
<evidence type="ECO:0000313" key="12">
    <source>
        <dbReference type="Proteomes" id="UP000199355"/>
    </source>
</evidence>
<dbReference type="Gene3D" id="3.30.300.30">
    <property type="match status" value="1"/>
</dbReference>
<evidence type="ECO:0000256" key="6">
    <source>
        <dbReference type="ARBA" id="ARBA00066629"/>
    </source>
</evidence>
<dbReference type="InterPro" id="IPR042099">
    <property type="entry name" value="ANL_N_sf"/>
</dbReference>
<dbReference type="EC" id="6.2.1.30" evidence="6"/>
<evidence type="ECO:0000256" key="8">
    <source>
        <dbReference type="ARBA" id="ARBA00075111"/>
    </source>
</evidence>
<reference evidence="12" key="1">
    <citation type="submission" date="2016-10" db="EMBL/GenBank/DDBJ databases">
        <authorList>
            <person name="Varghese N."/>
            <person name="Submissions S."/>
        </authorList>
    </citation>
    <scope>NUCLEOTIDE SEQUENCE [LARGE SCALE GENOMIC DNA]</scope>
    <source>
        <strain evidence="12">KHC7</strain>
    </source>
</reference>
<evidence type="ECO:0000256" key="4">
    <source>
        <dbReference type="ARBA" id="ARBA00060591"/>
    </source>
</evidence>
<sequence length="428" mass="47038">MGMPYRFIPQLSLEEIRQKQTEGLRYTLRQAFKSPQYRSRLTACGLTPDAPLTLDDLPRLPTVDVDDLRAGYPLPLLCVPPEEVVRIHASSGTTGKRKILAYTAKDVDAFSLQIARCFELAGFTPQDRMQLAVGYGLWTAGAGFQAGSERLGMLTVPVGPGNLEMHLQLLQDLGATGFTATASMALLLAEEVERAGIRKNIRLRRMVCGSEAHSAKMRTAIVDKLGLEGCFDIAGMTEMYGPGTAIDCDAHEGLHYWADLFIIEVVDPATLKPVPDGEVGEMVVTSLCKEAAPLLRYRTHDLCRLLPKPCSCGLSMPMHDRILGRSDDMLIYRGVNIYPGQIMDVINRFPELGGEYQVELTRDERALDHMALTVERAQGQPGGNDAALAQALEARLHKALLARVSVAVTDYAGLPRTFSKSKRVIDKR</sequence>
<evidence type="ECO:0000256" key="2">
    <source>
        <dbReference type="ARBA" id="ARBA00022598"/>
    </source>
</evidence>
<dbReference type="GO" id="GO:0010124">
    <property type="term" value="P:phenylacetate catabolic process"/>
    <property type="evidence" value="ECO:0007669"/>
    <property type="project" value="InterPro"/>
</dbReference>
<name>A0A1G7KXE0_9BACT</name>
<dbReference type="InterPro" id="IPR045851">
    <property type="entry name" value="AMP-bd_C_sf"/>
</dbReference>
<keyword evidence="3" id="KW-0547">Nucleotide-binding</keyword>
<dbReference type="FunFam" id="3.40.50.12780:FF:000016">
    <property type="entry name" value="Phenylacetate-coenzyme A ligase"/>
    <property type="match status" value="1"/>
</dbReference>
<feature type="domain" description="AMP-dependent synthetase/ligase" evidence="9">
    <location>
        <begin position="78"/>
        <end position="285"/>
    </location>
</feature>
<gene>
    <name evidence="11" type="ORF">SAMN05192586_10534</name>
</gene>
<dbReference type="Pfam" id="PF14535">
    <property type="entry name" value="AMP-binding_C_2"/>
    <property type="match status" value="1"/>
</dbReference>
<evidence type="ECO:0000313" key="11">
    <source>
        <dbReference type="EMBL" id="SDF41771.1"/>
    </source>
</evidence>
<dbReference type="GO" id="GO:0047475">
    <property type="term" value="F:phenylacetate-CoA ligase activity"/>
    <property type="evidence" value="ECO:0007669"/>
    <property type="project" value="UniProtKB-EC"/>
</dbReference>
<keyword evidence="2 11" id="KW-0436">Ligase</keyword>
<dbReference type="Gene3D" id="3.40.50.12780">
    <property type="entry name" value="N-terminal domain of ligase-like"/>
    <property type="match status" value="1"/>
</dbReference>
<feature type="domain" description="AMP-dependent ligase C-terminal" evidence="10">
    <location>
        <begin position="334"/>
        <end position="428"/>
    </location>
</feature>
<dbReference type="Proteomes" id="UP000199355">
    <property type="component" value="Unassembled WGS sequence"/>
</dbReference>
<dbReference type="SUPFAM" id="SSF56801">
    <property type="entry name" value="Acetyl-CoA synthetase-like"/>
    <property type="match status" value="1"/>
</dbReference>
<dbReference type="AlphaFoldDB" id="A0A1G7KXE0"/>
<evidence type="ECO:0000256" key="3">
    <source>
        <dbReference type="ARBA" id="ARBA00022741"/>
    </source>
</evidence>
<dbReference type="Pfam" id="PF00501">
    <property type="entry name" value="AMP-binding"/>
    <property type="match status" value="1"/>
</dbReference>
<dbReference type="InterPro" id="IPR011880">
    <property type="entry name" value="PA_CoA_ligase"/>
</dbReference>
<protein>
    <recommendedName>
        <fullName evidence="7">Phenylacetate-coenzyme A ligase</fullName>
        <ecNumber evidence="6">6.2.1.30</ecNumber>
    </recommendedName>
    <alternativeName>
        <fullName evidence="8">Phenylacetyl-CoA ligase</fullName>
    </alternativeName>
</protein>
<evidence type="ECO:0000259" key="9">
    <source>
        <dbReference type="Pfam" id="PF00501"/>
    </source>
</evidence>
<evidence type="ECO:0000256" key="1">
    <source>
        <dbReference type="ARBA" id="ARBA00011245"/>
    </source>
</evidence>
<keyword evidence="12" id="KW-1185">Reference proteome</keyword>
<comment type="similarity">
    <text evidence="5">Belongs to the phenylacetyl-CoA ligase family.</text>
</comment>
<comment type="pathway">
    <text evidence="4">Aromatic compound metabolism; phenylacetate degradation.</text>
</comment>
<dbReference type="PANTHER" id="PTHR43845">
    <property type="entry name" value="BLR5969 PROTEIN"/>
    <property type="match status" value="1"/>
</dbReference>
<comment type="subunit">
    <text evidence="1">Monomer.</text>
</comment>